<dbReference type="InterPro" id="IPR005467">
    <property type="entry name" value="His_kinase_dom"/>
</dbReference>
<dbReference type="Gene3D" id="3.30.565.10">
    <property type="entry name" value="Histidine kinase-like ATPase, C-terminal domain"/>
    <property type="match status" value="1"/>
</dbReference>
<dbReference type="PROSITE" id="PS50109">
    <property type="entry name" value="HIS_KIN"/>
    <property type="match status" value="1"/>
</dbReference>
<dbReference type="PANTHER" id="PTHR43065">
    <property type="entry name" value="SENSOR HISTIDINE KINASE"/>
    <property type="match status" value="1"/>
</dbReference>
<dbReference type="PANTHER" id="PTHR43065:SF46">
    <property type="entry name" value="C4-DICARBOXYLATE TRANSPORT SENSOR PROTEIN DCTB"/>
    <property type="match status" value="1"/>
</dbReference>
<dbReference type="SUPFAM" id="SSF55785">
    <property type="entry name" value="PYP-like sensor domain (PAS domain)"/>
    <property type="match status" value="2"/>
</dbReference>
<feature type="transmembrane region" description="Helical" evidence="14">
    <location>
        <begin position="35"/>
        <end position="55"/>
    </location>
</feature>
<keyword evidence="10 14" id="KW-1133">Transmembrane helix</keyword>
<dbReference type="GO" id="GO:0016020">
    <property type="term" value="C:membrane"/>
    <property type="evidence" value="ECO:0007669"/>
    <property type="project" value="UniProtKB-SubCell"/>
</dbReference>
<dbReference type="Pfam" id="PF00512">
    <property type="entry name" value="HisKA"/>
    <property type="match status" value="1"/>
</dbReference>
<dbReference type="PROSITE" id="PS50839">
    <property type="entry name" value="CHASE"/>
    <property type="match status" value="1"/>
</dbReference>
<evidence type="ECO:0000256" key="13">
    <source>
        <dbReference type="PROSITE-ProRule" id="PRU00169"/>
    </source>
</evidence>
<evidence type="ECO:0000259" key="17">
    <source>
        <dbReference type="PROSITE" id="PS50112"/>
    </source>
</evidence>
<comment type="caution">
    <text evidence="20">The sequence shown here is derived from an EMBL/GenBank/DDBJ whole genome shotgun (WGS) entry which is preliminary data.</text>
</comment>
<organism evidence="20 21">
    <name type="scientific">Massilia psychrophila</name>
    <dbReference type="NCBI Taxonomy" id="1603353"/>
    <lineage>
        <taxon>Bacteria</taxon>
        <taxon>Pseudomonadati</taxon>
        <taxon>Pseudomonadota</taxon>
        <taxon>Betaproteobacteria</taxon>
        <taxon>Burkholderiales</taxon>
        <taxon>Oxalobacteraceae</taxon>
        <taxon>Telluria group</taxon>
        <taxon>Massilia</taxon>
    </lineage>
</organism>
<dbReference type="InterPro" id="IPR003594">
    <property type="entry name" value="HATPase_dom"/>
</dbReference>
<dbReference type="AlphaFoldDB" id="A0A2G8T0I7"/>
<dbReference type="NCBIfam" id="TIGR00229">
    <property type="entry name" value="sensory_box"/>
    <property type="match status" value="2"/>
</dbReference>
<dbReference type="Pfam" id="PF00989">
    <property type="entry name" value="PAS"/>
    <property type="match status" value="1"/>
</dbReference>
<keyword evidence="6 14" id="KW-0812">Transmembrane</keyword>
<evidence type="ECO:0000256" key="11">
    <source>
        <dbReference type="ARBA" id="ARBA00023012"/>
    </source>
</evidence>
<evidence type="ECO:0000259" key="18">
    <source>
        <dbReference type="PROSITE" id="PS50113"/>
    </source>
</evidence>
<dbReference type="InterPro" id="IPR000014">
    <property type="entry name" value="PAS"/>
</dbReference>
<keyword evidence="5" id="KW-0808">Transferase</keyword>
<sequence length="1036" mass="114177">MLMTNPGALPEPADASASTFSRWQWMTSTLRTPEMLAIAVFLLSLAATFGAWHVVEQQIENSRRAEFEFQTRQTVRRIEQRMSTYEQVERDTQAFMLGSMDAKRADFRLFVQSIRLEERFPGIQGLALVELVLPAGLAAHLAAIRGDGAPGYDIRPAGGRPIYSSITHIEPFTGLNLRAPGYDMLTEPTRRAAMERARDSGQAAASGKVRLIQENGRNVQSGFVMYLPIYRRAMPTATIEERRAHLVGWVGAPFRMDDLMTGLNGERSAEVSLSIYDGGQRSDASQLYRSGVADSQPPGFLPSYRTIRTLTIAGAPWTLDIGSTARWESRLDDNRPRWIAAGGSVASGMLAFLVWALGTGQRRAVGLARQMTRQLSDIEYRWNYALEGAGDGVWDWDRGTGNILYSRQWKAMLGFSEDELSNTEQTWRDLIHPDDVQRVMARLNAYLDSTTQSYVSEYRMRSKDGGYRWILGRGMAVTRDASGRPLRTIGTHADITRVKENENAMRVVNAQLAHEQHRFDVILQHSHDAFVAVGSDGHITHWNASAERMFGWRRLDAIGSPMAELIVPAEFRARHAVWFQRFVQRGRGLVSHNVIEVTAMHRSGRCFPAELAVAGFPEGALFAVSSFIRDISDRKAAERSAQERLLALEEARQALQHAQKLEAVGKLTGGIAHDFNNVLQIISGNVQLLQHYPPTDATLQQRLRSIGSAVARGSKLSSQLLAFARRQPLQPVAINPLRTLRDRDDLLQRALGEAIGIEYRYDEALWNVFVDAGQFENVVMNLAINARDAMAGVGGAFSLEFRNRLISVEHARIDDIVPGEYVLLSLSDTGCGMTEDVMEHAFEPFFTTKPVGQGTGLGLSMAYGFVKQSGGHIALRSKPGEGTAIDILLPRSHATELPALAAPGIDVTGGEETILVVEDDDEVRLTAVGTLRELGYRVIDAADGAAGLAILERGDQIDLLFTDVVMPGPVSSTQLAAHARRLLPGVAVLFTSGYTRDALAVGGRIDGSVQLLSKPYQQAQLAQRLRDILGARANVL</sequence>
<dbReference type="InterPro" id="IPR013767">
    <property type="entry name" value="PAS_fold"/>
</dbReference>
<protein>
    <recommendedName>
        <fullName evidence="3">histidine kinase</fullName>
        <ecNumber evidence="3">2.7.13.3</ecNumber>
    </recommendedName>
</protein>
<dbReference type="SMART" id="SM01079">
    <property type="entry name" value="CHASE"/>
    <property type="match status" value="1"/>
</dbReference>
<dbReference type="SUPFAM" id="SSF55874">
    <property type="entry name" value="ATPase domain of HSP90 chaperone/DNA topoisomerase II/histidine kinase"/>
    <property type="match status" value="1"/>
</dbReference>
<evidence type="ECO:0000259" key="16">
    <source>
        <dbReference type="PROSITE" id="PS50110"/>
    </source>
</evidence>
<evidence type="ECO:0000256" key="1">
    <source>
        <dbReference type="ARBA" id="ARBA00000085"/>
    </source>
</evidence>
<dbReference type="OrthoDB" id="9763119at2"/>
<dbReference type="InterPro" id="IPR004358">
    <property type="entry name" value="Sig_transdc_His_kin-like_C"/>
</dbReference>
<dbReference type="PRINTS" id="PR00344">
    <property type="entry name" value="BCTRLSENSOR"/>
</dbReference>
<dbReference type="Gene3D" id="1.10.287.130">
    <property type="match status" value="1"/>
</dbReference>
<name>A0A2G8T0I7_9BURK</name>
<dbReference type="SMART" id="SM00086">
    <property type="entry name" value="PAC"/>
    <property type="match status" value="2"/>
</dbReference>
<dbReference type="CDD" id="cd00130">
    <property type="entry name" value="PAS"/>
    <property type="match status" value="2"/>
</dbReference>
<dbReference type="Proteomes" id="UP000228593">
    <property type="component" value="Unassembled WGS sequence"/>
</dbReference>
<dbReference type="EC" id="2.7.13.3" evidence="3"/>
<evidence type="ECO:0000313" key="21">
    <source>
        <dbReference type="Proteomes" id="UP000228593"/>
    </source>
</evidence>
<comment type="catalytic activity">
    <reaction evidence="1">
        <text>ATP + protein L-histidine = ADP + protein N-phospho-L-histidine.</text>
        <dbReference type="EC" id="2.7.13.3"/>
    </reaction>
</comment>
<feature type="domain" description="Histidine kinase" evidence="15">
    <location>
        <begin position="670"/>
        <end position="893"/>
    </location>
</feature>
<dbReference type="SUPFAM" id="SSF47384">
    <property type="entry name" value="Homodimeric domain of signal transducing histidine kinase"/>
    <property type="match status" value="1"/>
</dbReference>
<dbReference type="Pfam" id="PF02518">
    <property type="entry name" value="HATPase_c"/>
    <property type="match status" value="1"/>
</dbReference>
<feature type="domain" description="PAC" evidence="18">
    <location>
        <begin position="454"/>
        <end position="507"/>
    </location>
</feature>
<dbReference type="InterPro" id="IPR003661">
    <property type="entry name" value="HisK_dim/P_dom"/>
</dbReference>
<evidence type="ECO:0000259" key="15">
    <source>
        <dbReference type="PROSITE" id="PS50109"/>
    </source>
</evidence>
<dbReference type="Gene3D" id="3.30.450.350">
    <property type="entry name" value="CHASE domain"/>
    <property type="match status" value="1"/>
</dbReference>
<dbReference type="SMART" id="SM00091">
    <property type="entry name" value="PAS"/>
    <property type="match status" value="2"/>
</dbReference>
<reference evidence="20 21" key="1">
    <citation type="submission" date="2017-10" db="EMBL/GenBank/DDBJ databases">
        <title>Massilia psychrophilum sp. nov., a novel purple-pigmented bacterium isolated from Tianshan glacier, Xinjiang Municipality, China.</title>
        <authorList>
            <person name="Wang H."/>
        </authorList>
    </citation>
    <scope>NUCLEOTIDE SEQUENCE [LARGE SCALE GENOMIC DNA]</scope>
    <source>
        <strain evidence="20 21">JCM 30813</strain>
    </source>
</reference>
<feature type="domain" description="Response regulatory" evidence="16">
    <location>
        <begin position="913"/>
        <end position="1029"/>
    </location>
</feature>
<evidence type="ECO:0000256" key="14">
    <source>
        <dbReference type="SAM" id="Phobius"/>
    </source>
</evidence>
<dbReference type="InterPro" id="IPR035965">
    <property type="entry name" value="PAS-like_dom_sf"/>
</dbReference>
<dbReference type="Pfam" id="PF08447">
    <property type="entry name" value="PAS_3"/>
    <property type="match status" value="1"/>
</dbReference>
<feature type="transmembrane region" description="Helical" evidence="14">
    <location>
        <begin position="338"/>
        <end position="358"/>
    </location>
</feature>
<dbReference type="InterPro" id="IPR042240">
    <property type="entry name" value="CHASE_sf"/>
</dbReference>
<dbReference type="Pfam" id="PF00072">
    <property type="entry name" value="Response_reg"/>
    <property type="match status" value="1"/>
</dbReference>
<accession>A0A2G8T0I7</accession>
<evidence type="ECO:0000313" key="20">
    <source>
        <dbReference type="EMBL" id="PIL39539.1"/>
    </source>
</evidence>
<evidence type="ECO:0000256" key="2">
    <source>
        <dbReference type="ARBA" id="ARBA00004370"/>
    </source>
</evidence>
<dbReference type="Pfam" id="PF03924">
    <property type="entry name" value="CHASE"/>
    <property type="match status" value="1"/>
</dbReference>
<keyword evidence="12 14" id="KW-0472">Membrane</keyword>
<dbReference type="InterPro" id="IPR036097">
    <property type="entry name" value="HisK_dim/P_sf"/>
</dbReference>
<evidence type="ECO:0000256" key="3">
    <source>
        <dbReference type="ARBA" id="ARBA00012438"/>
    </source>
</evidence>
<evidence type="ECO:0000256" key="9">
    <source>
        <dbReference type="ARBA" id="ARBA00022840"/>
    </source>
</evidence>
<evidence type="ECO:0000259" key="19">
    <source>
        <dbReference type="PROSITE" id="PS50839"/>
    </source>
</evidence>
<evidence type="ECO:0000256" key="8">
    <source>
        <dbReference type="ARBA" id="ARBA00022777"/>
    </source>
</evidence>
<dbReference type="InterPro" id="IPR000700">
    <property type="entry name" value="PAS-assoc_C"/>
</dbReference>
<evidence type="ECO:0000256" key="6">
    <source>
        <dbReference type="ARBA" id="ARBA00022692"/>
    </source>
</evidence>
<dbReference type="InterPro" id="IPR013655">
    <property type="entry name" value="PAS_fold_3"/>
</dbReference>
<dbReference type="InterPro" id="IPR001789">
    <property type="entry name" value="Sig_transdc_resp-reg_receiver"/>
</dbReference>
<feature type="modified residue" description="4-aspartylphosphate" evidence="13">
    <location>
        <position position="963"/>
    </location>
</feature>
<gene>
    <name evidence="20" type="ORF">CR103_12380</name>
</gene>
<evidence type="ECO:0000256" key="5">
    <source>
        <dbReference type="ARBA" id="ARBA00022679"/>
    </source>
</evidence>
<dbReference type="PROSITE" id="PS50113">
    <property type="entry name" value="PAC"/>
    <property type="match status" value="1"/>
</dbReference>
<keyword evidence="4 13" id="KW-0597">Phosphoprotein</keyword>
<feature type="domain" description="PAS" evidence="17">
    <location>
        <begin position="515"/>
        <end position="586"/>
    </location>
</feature>
<dbReference type="GO" id="GO:0005524">
    <property type="term" value="F:ATP binding"/>
    <property type="evidence" value="ECO:0007669"/>
    <property type="project" value="UniProtKB-KW"/>
</dbReference>
<dbReference type="PROSITE" id="PS50110">
    <property type="entry name" value="RESPONSE_REGULATORY"/>
    <property type="match status" value="1"/>
</dbReference>
<dbReference type="GO" id="GO:0000155">
    <property type="term" value="F:phosphorelay sensor kinase activity"/>
    <property type="evidence" value="ECO:0007669"/>
    <property type="project" value="InterPro"/>
</dbReference>
<dbReference type="SMART" id="SM00448">
    <property type="entry name" value="REC"/>
    <property type="match status" value="1"/>
</dbReference>
<feature type="domain" description="CHASE" evidence="19">
    <location>
        <begin position="161"/>
        <end position="320"/>
    </location>
</feature>
<keyword evidence="21" id="KW-1185">Reference proteome</keyword>
<dbReference type="EMBL" id="PDOB01000017">
    <property type="protein sequence ID" value="PIL39539.1"/>
    <property type="molecule type" value="Genomic_DNA"/>
</dbReference>
<feature type="domain" description="PAS" evidence="17">
    <location>
        <begin position="378"/>
        <end position="450"/>
    </location>
</feature>
<comment type="subcellular location">
    <subcellularLocation>
        <location evidence="2">Membrane</location>
    </subcellularLocation>
</comment>
<dbReference type="InterPro" id="IPR011006">
    <property type="entry name" value="CheY-like_superfamily"/>
</dbReference>
<dbReference type="Gene3D" id="3.30.450.20">
    <property type="entry name" value="PAS domain"/>
    <property type="match status" value="2"/>
</dbReference>
<proteinExistence type="predicted"/>
<evidence type="ECO:0000256" key="4">
    <source>
        <dbReference type="ARBA" id="ARBA00022553"/>
    </source>
</evidence>
<dbReference type="PROSITE" id="PS50112">
    <property type="entry name" value="PAS"/>
    <property type="match status" value="2"/>
</dbReference>
<evidence type="ECO:0000256" key="12">
    <source>
        <dbReference type="ARBA" id="ARBA00023136"/>
    </source>
</evidence>
<dbReference type="InterPro" id="IPR006189">
    <property type="entry name" value="CHASE_dom"/>
</dbReference>
<dbReference type="InterPro" id="IPR036890">
    <property type="entry name" value="HATPase_C_sf"/>
</dbReference>
<keyword evidence="9" id="KW-0067">ATP-binding</keyword>
<dbReference type="Gene3D" id="3.40.50.2300">
    <property type="match status" value="1"/>
</dbReference>
<dbReference type="GO" id="GO:0006355">
    <property type="term" value="P:regulation of DNA-templated transcription"/>
    <property type="evidence" value="ECO:0007669"/>
    <property type="project" value="InterPro"/>
</dbReference>
<dbReference type="InterPro" id="IPR001610">
    <property type="entry name" value="PAC"/>
</dbReference>
<dbReference type="CDD" id="cd00082">
    <property type="entry name" value="HisKA"/>
    <property type="match status" value="1"/>
</dbReference>
<keyword evidence="11" id="KW-0902">Two-component regulatory system</keyword>
<evidence type="ECO:0000256" key="10">
    <source>
        <dbReference type="ARBA" id="ARBA00022989"/>
    </source>
</evidence>
<keyword evidence="7" id="KW-0547">Nucleotide-binding</keyword>
<dbReference type="SMART" id="SM00387">
    <property type="entry name" value="HATPase_c"/>
    <property type="match status" value="1"/>
</dbReference>
<evidence type="ECO:0000256" key="7">
    <source>
        <dbReference type="ARBA" id="ARBA00022741"/>
    </source>
</evidence>
<dbReference type="SUPFAM" id="SSF52172">
    <property type="entry name" value="CheY-like"/>
    <property type="match status" value="1"/>
</dbReference>
<keyword evidence="8" id="KW-0418">Kinase</keyword>